<comment type="caution">
    <text evidence="1">The sequence shown here is derived from an EMBL/GenBank/DDBJ whole genome shotgun (WGS) entry which is preliminary data.</text>
</comment>
<reference evidence="1 2" key="1">
    <citation type="submission" date="2020-06" db="EMBL/GenBank/DDBJ databases">
        <title>Transcriptomic and genomic resources for Thalictrum thalictroides and T. hernandezii: Facilitating candidate gene discovery in an emerging model plant lineage.</title>
        <authorList>
            <person name="Arias T."/>
            <person name="Riano-Pachon D.M."/>
            <person name="Di Stilio V.S."/>
        </authorList>
    </citation>
    <scope>NUCLEOTIDE SEQUENCE [LARGE SCALE GENOMIC DNA]</scope>
    <source>
        <strain evidence="2">cv. WT478/WT964</strain>
        <tissue evidence="1">Leaves</tissue>
    </source>
</reference>
<feature type="non-terminal residue" evidence="1">
    <location>
        <position position="1"/>
    </location>
</feature>
<organism evidence="1 2">
    <name type="scientific">Thalictrum thalictroides</name>
    <name type="common">Rue-anemone</name>
    <name type="synonym">Anemone thalictroides</name>
    <dbReference type="NCBI Taxonomy" id="46969"/>
    <lineage>
        <taxon>Eukaryota</taxon>
        <taxon>Viridiplantae</taxon>
        <taxon>Streptophyta</taxon>
        <taxon>Embryophyta</taxon>
        <taxon>Tracheophyta</taxon>
        <taxon>Spermatophyta</taxon>
        <taxon>Magnoliopsida</taxon>
        <taxon>Ranunculales</taxon>
        <taxon>Ranunculaceae</taxon>
        <taxon>Thalictroideae</taxon>
        <taxon>Thalictrum</taxon>
    </lineage>
</organism>
<dbReference type="AlphaFoldDB" id="A0A7J6VMQ4"/>
<evidence type="ECO:0000313" key="1">
    <source>
        <dbReference type="EMBL" id="KAF5186037.1"/>
    </source>
</evidence>
<dbReference type="Proteomes" id="UP000554482">
    <property type="component" value="Unassembled WGS sequence"/>
</dbReference>
<keyword evidence="2" id="KW-1185">Reference proteome</keyword>
<feature type="non-terminal residue" evidence="1">
    <location>
        <position position="51"/>
    </location>
</feature>
<accession>A0A7J6VMQ4</accession>
<protein>
    <submittedName>
        <fullName evidence="1">Uncharacterized protein</fullName>
    </submittedName>
</protein>
<gene>
    <name evidence="1" type="ORF">FRX31_024376</name>
</gene>
<sequence>ALKKVSTLSKQIFSPKLFPRIAWHRTLDCILTIRGEEIGGRNQEDGKNRER</sequence>
<proteinExistence type="predicted"/>
<dbReference type="EMBL" id="JABWDY010029905">
    <property type="protein sequence ID" value="KAF5186037.1"/>
    <property type="molecule type" value="Genomic_DNA"/>
</dbReference>
<evidence type="ECO:0000313" key="2">
    <source>
        <dbReference type="Proteomes" id="UP000554482"/>
    </source>
</evidence>
<name>A0A7J6VMQ4_THATH</name>